<accession>A0AAD5BEF1</accession>
<evidence type="ECO:0000256" key="6">
    <source>
        <dbReference type="ARBA" id="ARBA00022490"/>
    </source>
</evidence>
<feature type="compositionally biased region" description="Basic residues" evidence="8">
    <location>
        <begin position="12"/>
        <end position="22"/>
    </location>
</feature>
<evidence type="ECO:0000256" key="7">
    <source>
        <dbReference type="ARBA" id="ARBA00023242"/>
    </source>
</evidence>
<evidence type="ECO:0000256" key="5">
    <source>
        <dbReference type="ARBA" id="ARBA00015162"/>
    </source>
</evidence>
<gene>
    <name evidence="10" type="ORF">KGF57_003043</name>
</gene>
<evidence type="ECO:0000256" key="2">
    <source>
        <dbReference type="ARBA" id="ARBA00004123"/>
    </source>
</evidence>
<dbReference type="PANTHER" id="PTHR41391">
    <property type="entry name" value="RESTRICTION OF TELOMERE CAPPING PROTEIN 4"/>
    <property type="match status" value="1"/>
</dbReference>
<feature type="compositionally biased region" description="Basic residues" evidence="8">
    <location>
        <begin position="65"/>
        <end position="80"/>
    </location>
</feature>
<dbReference type="InterPro" id="IPR039024">
    <property type="entry name" value="RTC4"/>
</dbReference>
<comment type="function">
    <text evidence="1">May be involved in a process influencing telomere capping.</text>
</comment>
<reference evidence="10 11" key="1">
    <citation type="journal article" date="2022" name="DNA Res.">
        <title>Genome analysis of five recently described species of the CUG-Ser clade uncovers Candida theae as a new hybrid lineage with pathogenic potential in the Candida parapsilosis species complex.</title>
        <authorList>
            <person name="Mixao V."/>
            <person name="Del Olmo V."/>
            <person name="Hegedusova E."/>
            <person name="Saus E."/>
            <person name="Pryszcz L."/>
            <person name="Cillingova A."/>
            <person name="Nosek J."/>
            <person name="Gabaldon T."/>
        </authorList>
    </citation>
    <scope>NUCLEOTIDE SEQUENCE [LARGE SCALE GENOMIC DNA]</scope>
    <source>
        <strain evidence="10 11">CBS 12239</strain>
    </source>
</reference>
<feature type="region of interest" description="Disordered" evidence="8">
    <location>
        <begin position="1"/>
        <end position="114"/>
    </location>
</feature>
<dbReference type="AlphaFoldDB" id="A0AAD5BEF1"/>
<keyword evidence="7" id="KW-0539">Nucleus</keyword>
<dbReference type="GO" id="GO:0005737">
    <property type="term" value="C:cytoplasm"/>
    <property type="evidence" value="ECO:0007669"/>
    <property type="project" value="UniProtKB-SubCell"/>
</dbReference>
<protein>
    <recommendedName>
        <fullName evidence="5">Restriction of telomere capping protein 4</fullName>
    </recommendedName>
</protein>
<dbReference type="EMBL" id="JAIHNG010000120">
    <property type="protein sequence ID" value="KAI5957776.1"/>
    <property type="molecule type" value="Genomic_DNA"/>
</dbReference>
<organism evidence="10 11">
    <name type="scientific">Candida theae</name>
    <dbReference type="NCBI Taxonomy" id="1198502"/>
    <lineage>
        <taxon>Eukaryota</taxon>
        <taxon>Fungi</taxon>
        <taxon>Dikarya</taxon>
        <taxon>Ascomycota</taxon>
        <taxon>Saccharomycotina</taxon>
        <taxon>Pichiomycetes</taxon>
        <taxon>Debaryomycetaceae</taxon>
        <taxon>Candida/Lodderomyces clade</taxon>
        <taxon>Candida</taxon>
    </lineage>
</organism>
<comment type="similarity">
    <text evidence="4">Belongs to the RTC4 family.</text>
</comment>
<proteinExistence type="inferred from homology"/>
<evidence type="ECO:0000313" key="11">
    <source>
        <dbReference type="Proteomes" id="UP001204833"/>
    </source>
</evidence>
<dbReference type="GeneID" id="76151102"/>
<feature type="domain" description="Restriction of telomere capping protein 4 C-terminal" evidence="9">
    <location>
        <begin position="231"/>
        <end position="354"/>
    </location>
</feature>
<dbReference type="GO" id="GO:0005634">
    <property type="term" value="C:nucleus"/>
    <property type="evidence" value="ECO:0007669"/>
    <property type="project" value="UniProtKB-SubCell"/>
</dbReference>
<dbReference type="RefSeq" id="XP_051608479.1">
    <property type="nucleotide sequence ID" value="XM_051752421.1"/>
</dbReference>
<evidence type="ECO:0000259" key="9">
    <source>
        <dbReference type="SMART" id="SM01312"/>
    </source>
</evidence>
<evidence type="ECO:0000256" key="4">
    <source>
        <dbReference type="ARBA" id="ARBA00009461"/>
    </source>
</evidence>
<evidence type="ECO:0000313" key="10">
    <source>
        <dbReference type="EMBL" id="KAI5957776.1"/>
    </source>
</evidence>
<dbReference type="Proteomes" id="UP001204833">
    <property type="component" value="Unassembled WGS sequence"/>
</dbReference>
<dbReference type="Pfam" id="PF14474">
    <property type="entry name" value="RTC4"/>
    <property type="match status" value="1"/>
</dbReference>
<dbReference type="SMART" id="SM01312">
    <property type="entry name" value="RTC4"/>
    <property type="match status" value="1"/>
</dbReference>
<evidence type="ECO:0000256" key="1">
    <source>
        <dbReference type="ARBA" id="ARBA00002738"/>
    </source>
</evidence>
<dbReference type="InterPro" id="IPR028094">
    <property type="entry name" value="RTC4_C"/>
</dbReference>
<name>A0AAD5BEF1_9ASCO</name>
<dbReference type="PANTHER" id="PTHR41391:SF1">
    <property type="entry name" value="RESTRICTION OF TELOMERE CAPPING PROTEIN 4"/>
    <property type="match status" value="1"/>
</dbReference>
<comment type="caution">
    <text evidence="10">The sequence shown here is derived from an EMBL/GenBank/DDBJ whole genome shotgun (WGS) entry which is preliminary data.</text>
</comment>
<keyword evidence="6" id="KW-0963">Cytoplasm</keyword>
<evidence type="ECO:0000256" key="8">
    <source>
        <dbReference type="SAM" id="MobiDB-lite"/>
    </source>
</evidence>
<keyword evidence="11" id="KW-1185">Reference proteome</keyword>
<evidence type="ECO:0000256" key="3">
    <source>
        <dbReference type="ARBA" id="ARBA00004496"/>
    </source>
</evidence>
<sequence>MNKDYGSLNTHAKPKPTPRAKPIRPANFETGFVPYRNSKPHDNPHMNSVPSIFSPEKSSDQTNKKYSRPKNKGSPKRRPVYVHNDKNSDQNGSNFRDVSAFPHSLDSTKLNPAVDDDDDKEFGIINVNRASPSPAKKEKKKRKQFDFGEVEGLVDIRADAKQFRERKMARTSEHVTEIEPPNSLSTFESAKYGSRSDVLQKYKSKGIPPPIKTRSELIRRAQKHFGCIEPILKGKETPSVYYERAKEQQRSSPHETMTAKEQTKIDWESFYGGYYGFQRQSIIGKEITKACKLALNRCRMNPAISYWTIPSFAIHVLANEVIIRLIMEDLKLDYDDAERFCEKSTDYGIVIADKVEIENDM</sequence>
<comment type="subcellular location">
    <subcellularLocation>
        <location evidence="3">Cytoplasm</location>
    </subcellularLocation>
    <subcellularLocation>
        <location evidence="2">Nucleus</location>
    </subcellularLocation>
</comment>